<evidence type="ECO:0000313" key="3">
    <source>
        <dbReference type="EMBL" id="OHA34010.1"/>
    </source>
</evidence>
<dbReference type="EMBL" id="MHRX01000019">
    <property type="protein sequence ID" value="OHA34010.1"/>
    <property type="molecule type" value="Genomic_DNA"/>
</dbReference>
<organism evidence="3 4">
    <name type="scientific">Candidatus Taylorbacteria bacterium RIFCSPLOWO2_01_FULL_45_15b</name>
    <dbReference type="NCBI Taxonomy" id="1802319"/>
    <lineage>
        <taxon>Bacteria</taxon>
        <taxon>Candidatus Tayloriibacteriota</taxon>
    </lineage>
</organism>
<feature type="region of interest" description="Disordered" evidence="1">
    <location>
        <begin position="226"/>
        <end position="248"/>
    </location>
</feature>
<feature type="signal peptide" evidence="2">
    <location>
        <begin position="1"/>
        <end position="22"/>
    </location>
</feature>
<dbReference type="Proteomes" id="UP000176221">
    <property type="component" value="Unassembled WGS sequence"/>
</dbReference>
<keyword evidence="2" id="KW-0732">Signal</keyword>
<proteinExistence type="predicted"/>
<comment type="caution">
    <text evidence="3">The sequence shown here is derived from an EMBL/GenBank/DDBJ whole genome shotgun (WGS) entry which is preliminary data.</text>
</comment>
<evidence type="ECO:0000313" key="4">
    <source>
        <dbReference type="Proteomes" id="UP000176221"/>
    </source>
</evidence>
<evidence type="ECO:0000256" key="1">
    <source>
        <dbReference type="SAM" id="MobiDB-lite"/>
    </source>
</evidence>
<name>A0A1G2ND74_9BACT</name>
<feature type="region of interest" description="Disordered" evidence="1">
    <location>
        <begin position="455"/>
        <end position="474"/>
    </location>
</feature>
<evidence type="ECO:0008006" key="5">
    <source>
        <dbReference type="Google" id="ProtNLM"/>
    </source>
</evidence>
<gene>
    <name evidence="3" type="ORF">A2928_04085</name>
</gene>
<feature type="chain" id="PRO_5009583769" description="DUF5666 domain-containing protein" evidence="2">
    <location>
        <begin position="23"/>
        <end position="474"/>
    </location>
</feature>
<evidence type="ECO:0000256" key="2">
    <source>
        <dbReference type="SAM" id="SignalP"/>
    </source>
</evidence>
<protein>
    <recommendedName>
        <fullName evidence="5">DUF5666 domain-containing protein</fullName>
    </recommendedName>
</protein>
<dbReference type="AlphaFoldDB" id="A0A1G2ND74"/>
<sequence length="474" mass="51339">MKRIALLVVAIAFTGVMGSTLAVSAPAAPNSNDEVIAMMQSAMRDVSQQMSNEFQLIQRGLTQEICRQNQTLFTNLSKFTAESVARESSNRVAADGLIEGKITSGFESLSNAVGTLRSEISFLQSRVQDLESPAAPLGSDAPRRVLLPEIVSFPNEIMPGTVHQNVWKLQDGARITTTVASNIIVRQEFEVDDVFGTNVAVSVTPQVLAPPEYISIALAPTNAQSTNAPAATAPQDPNPSVHVSAPKPPKMVGNVPIYQKETPAQEKAKHDPPQKQVWEWNTSTPESIALAQEKVRVRAMQEQVALAPSIFSGHAPVTAYANNYIDGPILKPVIYGSGAHTGYDDGYYADYFGHWVNPNNRFINIREPRMYGYPGGGGYGVSAGAGFYYSGGFGRGHDHNKTVVNRTVVNRTSHGGHGHSGRGNYLPRVPDNVYFGKNKPDPDVWGPSVKNAVHARDYPVRNHGGRGFGNNKHK</sequence>
<accession>A0A1G2ND74</accession>
<reference evidence="3 4" key="1">
    <citation type="journal article" date="2016" name="Nat. Commun.">
        <title>Thousands of microbial genomes shed light on interconnected biogeochemical processes in an aquifer system.</title>
        <authorList>
            <person name="Anantharaman K."/>
            <person name="Brown C.T."/>
            <person name="Hug L.A."/>
            <person name="Sharon I."/>
            <person name="Castelle C.J."/>
            <person name="Probst A.J."/>
            <person name="Thomas B.C."/>
            <person name="Singh A."/>
            <person name="Wilkins M.J."/>
            <person name="Karaoz U."/>
            <person name="Brodie E.L."/>
            <person name="Williams K.H."/>
            <person name="Hubbard S.S."/>
            <person name="Banfield J.F."/>
        </authorList>
    </citation>
    <scope>NUCLEOTIDE SEQUENCE [LARGE SCALE GENOMIC DNA]</scope>
</reference>